<proteinExistence type="predicted"/>
<keyword evidence="3" id="KW-1185">Reference proteome</keyword>
<feature type="region of interest" description="Disordered" evidence="1">
    <location>
        <begin position="32"/>
        <end position="59"/>
    </location>
</feature>
<dbReference type="EMBL" id="CP076023">
    <property type="protein sequence ID" value="QWC17797.1"/>
    <property type="molecule type" value="Genomic_DNA"/>
</dbReference>
<protein>
    <recommendedName>
        <fullName evidence="4">Ig-like domain-containing protein</fullName>
    </recommendedName>
</protein>
<name>A0ABX8GPY8_9CELL</name>
<evidence type="ECO:0000313" key="3">
    <source>
        <dbReference type="Proteomes" id="UP000679335"/>
    </source>
</evidence>
<evidence type="ECO:0000256" key="1">
    <source>
        <dbReference type="SAM" id="MobiDB-lite"/>
    </source>
</evidence>
<reference evidence="2 3" key="1">
    <citation type="submission" date="2021-05" db="EMBL/GenBank/DDBJ databases">
        <title>Novel species in genus Cellulomonas.</title>
        <authorList>
            <person name="Zhang G."/>
        </authorList>
    </citation>
    <scope>NUCLEOTIDE SEQUENCE [LARGE SCALE GENOMIC DNA]</scope>
    <source>
        <strain evidence="3">zg-ZUI157</strain>
    </source>
</reference>
<evidence type="ECO:0008006" key="4">
    <source>
        <dbReference type="Google" id="ProtNLM"/>
    </source>
</evidence>
<evidence type="ECO:0000313" key="2">
    <source>
        <dbReference type="EMBL" id="QWC17797.1"/>
    </source>
</evidence>
<gene>
    <name evidence="2" type="ORF">KKR89_06710</name>
</gene>
<organism evidence="2 3">
    <name type="scientific">Cellulomonas dongxiuzhuiae</name>
    <dbReference type="NCBI Taxonomy" id="2819979"/>
    <lineage>
        <taxon>Bacteria</taxon>
        <taxon>Bacillati</taxon>
        <taxon>Actinomycetota</taxon>
        <taxon>Actinomycetes</taxon>
        <taxon>Micrococcales</taxon>
        <taxon>Cellulomonadaceae</taxon>
        <taxon>Cellulomonas</taxon>
    </lineage>
</organism>
<accession>A0ABX8GPY8</accession>
<sequence length="171" mass="17214">MSRGLQVFVLVDVLLVLVLVVVLAATLPGRGGPDPQAGAASTSTPVATSDPGDGAAAPDEPVAFTLPSGNIACEMSVEGVLCTIRSFTYAAPQVTGCEAAAGHVVRFDAEGFGFRCEDDGVPTVASGSELSYGARESVGDYTCASGTDGVTCTDATGVGFRLARGQWVALP</sequence>
<dbReference type="Proteomes" id="UP000679335">
    <property type="component" value="Chromosome"/>
</dbReference>